<comment type="similarity">
    <text evidence="2">Belongs to the SAM50/omp85 family.</text>
</comment>
<name>A0A2S6CCN2_9PEZI</name>
<comment type="subcellular location">
    <subcellularLocation>
        <location evidence="1">Mitochondrion outer membrane</location>
        <topology evidence="1">Multi-pass membrane protein</topology>
    </subcellularLocation>
</comment>
<keyword evidence="8" id="KW-1185">Reference proteome</keyword>
<dbReference type="InterPro" id="IPR000184">
    <property type="entry name" value="Bac_surfAg_D15"/>
</dbReference>
<evidence type="ECO:0000256" key="5">
    <source>
        <dbReference type="ARBA" id="ARBA00023136"/>
    </source>
</evidence>
<gene>
    <name evidence="7" type="ORF">CBER1_04411</name>
</gene>
<dbReference type="PANTHER" id="PTHR12815">
    <property type="entry name" value="SORTING AND ASSEMBLY MACHINERY SAMM50 PROTEIN FAMILY MEMBER"/>
    <property type="match status" value="1"/>
</dbReference>
<keyword evidence="4" id="KW-0812">Transmembrane</keyword>
<dbReference type="GO" id="GO:0045040">
    <property type="term" value="P:protein insertion into mitochondrial outer membrane"/>
    <property type="evidence" value="ECO:0007669"/>
    <property type="project" value="TreeGrafter"/>
</dbReference>
<evidence type="ECO:0000256" key="2">
    <source>
        <dbReference type="ARBA" id="ARBA00010913"/>
    </source>
</evidence>
<organism evidence="7 8">
    <name type="scientific">Cercospora berteroae</name>
    <dbReference type="NCBI Taxonomy" id="357750"/>
    <lineage>
        <taxon>Eukaryota</taxon>
        <taxon>Fungi</taxon>
        <taxon>Dikarya</taxon>
        <taxon>Ascomycota</taxon>
        <taxon>Pezizomycotina</taxon>
        <taxon>Dothideomycetes</taxon>
        <taxon>Dothideomycetidae</taxon>
        <taxon>Mycosphaerellales</taxon>
        <taxon>Mycosphaerellaceae</taxon>
        <taxon>Cercospora</taxon>
    </lineage>
</organism>
<dbReference type="InterPro" id="IPR039910">
    <property type="entry name" value="D15-like"/>
</dbReference>
<dbReference type="EMBL" id="PNEN01000494">
    <property type="protein sequence ID" value="PPJ57466.1"/>
    <property type="molecule type" value="Genomic_DNA"/>
</dbReference>
<evidence type="ECO:0000313" key="8">
    <source>
        <dbReference type="Proteomes" id="UP000237631"/>
    </source>
</evidence>
<evidence type="ECO:0000313" key="7">
    <source>
        <dbReference type="EMBL" id="PPJ57466.1"/>
    </source>
</evidence>
<dbReference type="STRING" id="357750.A0A2S6CCN2"/>
<dbReference type="FunFam" id="2.40.160.50:FF:000008">
    <property type="entry name" value="Mitochondrial outer membrane beta-barrel protein Tob55"/>
    <property type="match status" value="1"/>
</dbReference>
<dbReference type="AlphaFoldDB" id="A0A2S6CCN2"/>
<dbReference type="Pfam" id="PF01103">
    <property type="entry name" value="Omp85"/>
    <property type="match status" value="1"/>
</dbReference>
<proteinExistence type="inferred from homology"/>
<dbReference type="Gene3D" id="2.40.160.50">
    <property type="entry name" value="membrane protein fhac: a member of the omp85/tpsb transporter family"/>
    <property type="match status" value="1"/>
</dbReference>
<feature type="domain" description="Bacterial surface antigen (D15)" evidence="6">
    <location>
        <begin position="173"/>
        <end position="520"/>
    </location>
</feature>
<sequence>MAASPLGEDVFQQLRKPVDPKVLEQREKEIQDRVNASYEKAEQRQHELISLNSTAPVTISSVKVLHATHTRHGFLERIFDPLLTRNRKDEAYYTLREALTEVSHAVDKLNRLDIFQAPISTYIDKAEPTDPSTTPTDYAVFVTAKERGRYTIKTGTEAGTAEGSAYVNAVLRNIFGGGERLNGHASLGTRTRETYSATFDTPILSNPDLRLEFGGLKSSTIKPWASHEEVLRGGQTKLLWRTSPFTNQEFGYSGFWRQVTSLAEKASPTIRGDAGDSFKSSLSHTLTYDSRDAPMLPSRGVLFKAVSELAGVGPLAGDVAFAKYEVESQAAVPIPIPGVKGDSGISFTAGLRGGFLAPLPLSGRNGTSSSRINDRFQLGGPTDVRGFRLSGLGPRDGPDAVGGDVYAAGGASLLFPLPRVGKDTPLRLQAFVNGGRLLALRDSRTGGGDEKQALTVGDVGSSLVKTIGDLGNSLPSAAAGVGLVYAHPAARVEVNFSLPLVIRKGEEGRKGLSFGIGLSFL</sequence>
<comment type="caution">
    <text evidence="7">The sequence shown here is derived from an EMBL/GenBank/DDBJ whole genome shotgun (WGS) entry which is preliminary data.</text>
</comment>
<dbReference type="GO" id="GO:0005741">
    <property type="term" value="C:mitochondrial outer membrane"/>
    <property type="evidence" value="ECO:0007669"/>
    <property type="project" value="UniProtKB-SubCell"/>
</dbReference>
<accession>A0A2S6CCN2</accession>
<dbReference type="PANTHER" id="PTHR12815:SF18">
    <property type="entry name" value="SORTING AND ASSEMBLY MACHINERY COMPONENT 50 HOMOLOG"/>
    <property type="match status" value="1"/>
</dbReference>
<protein>
    <recommendedName>
        <fullName evidence="6">Bacterial surface antigen (D15) domain-containing protein</fullName>
    </recommendedName>
</protein>
<evidence type="ECO:0000256" key="1">
    <source>
        <dbReference type="ARBA" id="ARBA00004374"/>
    </source>
</evidence>
<evidence type="ECO:0000259" key="6">
    <source>
        <dbReference type="Pfam" id="PF01103"/>
    </source>
</evidence>
<dbReference type="OrthoDB" id="1724197at2759"/>
<dbReference type="Proteomes" id="UP000237631">
    <property type="component" value="Unassembled WGS sequence"/>
</dbReference>
<evidence type="ECO:0000256" key="4">
    <source>
        <dbReference type="ARBA" id="ARBA00022692"/>
    </source>
</evidence>
<keyword evidence="5" id="KW-0472">Membrane</keyword>
<reference evidence="8" key="1">
    <citation type="journal article" date="2017" name="bioRxiv">
        <title>Conservation of a gene cluster reveals novel cercosporin biosynthetic mechanisms and extends production to the genus Colletotrichum.</title>
        <authorList>
            <person name="de Jonge R."/>
            <person name="Ebert M.K."/>
            <person name="Huitt-Roehl C.R."/>
            <person name="Pal P."/>
            <person name="Suttle J.C."/>
            <person name="Spanner R.E."/>
            <person name="Neubauer J.D."/>
            <person name="Jurick W.M.II."/>
            <person name="Stott K.A."/>
            <person name="Secor G.A."/>
            <person name="Thomma B.P.H.J."/>
            <person name="Van de Peer Y."/>
            <person name="Townsend C.A."/>
            <person name="Bolton M.D."/>
        </authorList>
    </citation>
    <scope>NUCLEOTIDE SEQUENCE [LARGE SCALE GENOMIC DNA]</scope>
    <source>
        <strain evidence="8">CBS538.71</strain>
    </source>
</reference>
<keyword evidence="3" id="KW-1134">Transmembrane beta strand</keyword>
<evidence type="ECO:0000256" key="3">
    <source>
        <dbReference type="ARBA" id="ARBA00022452"/>
    </source>
</evidence>